<protein>
    <submittedName>
        <fullName evidence="1">Uncharacterized protein</fullName>
    </submittedName>
</protein>
<evidence type="ECO:0000313" key="1">
    <source>
        <dbReference type="EMBL" id="EKU72599.1"/>
    </source>
</evidence>
<gene>
    <name evidence="1" type="ORF">HMPREF9718_04766</name>
</gene>
<keyword evidence="2" id="KW-1185">Reference proteome</keyword>
<dbReference type="Proteomes" id="UP000009887">
    <property type="component" value="Unassembled WGS sequence"/>
</dbReference>
<evidence type="ECO:0000313" key="2">
    <source>
        <dbReference type="Proteomes" id="UP000009887"/>
    </source>
</evidence>
<reference evidence="1 2" key="1">
    <citation type="submission" date="2012-09" db="EMBL/GenBank/DDBJ databases">
        <title>The Genome Sequence of Sphingobium yanoikuyae ATCC 51230.</title>
        <authorList>
            <consortium name="The Broad Institute Genome Sequencing Platform"/>
            <person name="Earl A."/>
            <person name="Ward D."/>
            <person name="Feldgarden M."/>
            <person name="Gevers D."/>
            <person name="Huys G."/>
            <person name="Walker B."/>
            <person name="Young S.K."/>
            <person name="Zeng Q."/>
            <person name="Gargeya S."/>
            <person name="Fitzgerald M."/>
            <person name="Haas B."/>
            <person name="Abouelleil A."/>
            <person name="Alvarado L."/>
            <person name="Arachchi H.M."/>
            <person name="Berlin A.M."/>
            <person name="Chapman S.B."/>
            <person name="Goldberg J."/>
            <person name="Griggs A."/>
            <person name="Gujja S."/>
            <person name="Hansen M."/>
            <person name="Howarth C."/>
            <person name="Imamovic A."/>
            <person name="Larimer J."/>
            <person name="McCowen C."/>
            <person name="Montmayeur A."/>
            <person name="Murphy C."/>
            <person name="Neiman D."/>
            <person name="Pearson M."/>
            <person name="Priest M."/>
            <person name="Roberts A."/>
            <person name="Saif S."/>
            <person name="Shea T."/>
            <person name="Sisk P."/>
            <person name="Sykes S."/>
            <person name="Wortman J."/>
            <person name="Nusbaum C."/>
            <person name="Birren B."/>
        </authorList>
    </citation>
    <scope>NUCLEOTIDE SEQUENCE [LARGE SCALE GENOMIC DNA]</scope>
    <source>
        <strain evidence="1 2">ATCC 51230</strain>
    </source>
</reference>
<proteinExistence type="predicted"/>
<dbReference type="HOGENOM" id="CLU_2620253_0_0_5"/>
<dbReference type="EMBL" id="AGZU01000019">
    <property type="protein sequence ID" value="EKU72599.1"/>
    <property type="molecule type" value="Genomic_DNA"/>
</dbReference>
<organism evidence="1 2">
    <name type="scientific">Sphingobium yanoikuyae ATCC 51230</name>
    <dbReference type="NCBI Taxonomy" id="883163"/>
    <lineage>
        <taxon>Bacteria</taxon>
        <taxon>Pseudomonadati</taxon>
        <taxon>Pseudomonadota</taxon>
        <taxon>Alphaproteobacteria</taxon>
        <taxon>Sphingomonadales</taxon>
        <taxon>Sphingomonadaceae</taxon>
        <taxon>Sphingobium</taxon>
    </lineage>
</organism>
<sequence length="78" mass="8728">MFDFHFLVNIRPKFDSWTMETVGSPARTSILSSWGLIDAFMAGIAALQFVPDAPSARNLTRWGHRIDDSATFILAGRK</sequence>
<comment type="caution">
    <text evidence="1">The sequence shown here is derived from an EMBL/GenBank/DDBJ whole genome shotgun (WGS) entry which is preliminary data.</text>
</comment>
<accession>K9CK03</accession>
<dbReference type="RefSeq" id="WP_004212856.1">
    <property type="nucleotide sequence ID" value="NZ_JH992904.1"/>
</dbReference>
<dbReference type="AlphaFoldDB" id="K9CK03"/>
<name>K9CK03_SPHYA</name>